<dbReference type="InterPro" id="IPR027324">
    <property type="entry name" value="MAP2/MAP4/Tau"/>
</dbReference>
<evidence type="ECO:0000256" key="5">
    <source>
        <dbReference type="ARBA" id="ARBA00023212"/>
    </source>
</evidence>
<evidence type="ECO:0000256" key="3">
    <source>
        <dbReference type="ARBA" id="ARBA00022553"/>
    </source>
</evidence>
<name>A0A9N9ABL0_9GLOM</name>
<dbReference type="OrthoDB" id="206213at2759"/>
<comment type="subcellular location">
    <subcellularLocation>
        <location evidence="1">Cytoplasm</location>
        <location evidence="1">Cytoskeleton</location>
    </subcellularLocation>
</comment>
<dbReference type="PANTHER" id="PTHR11501">
    <property type="entry name" value="MICROTUBULE-ASSOCIATED PROTEIN"/>
    <property type="match status" value="1"/>
</dbReference>
<organism evidence="7 8">
    <name type="scientific">Paraglomus brasilianum</name>
    <dbReference type="NCBI Taxonomy" id="144538"/>
    <lineage>
        <taxon>Eukaryota</taxon>
        <taxon>Fungi</taxon>
        <taxon>Fungi incertae sedis</taxon>
        <taxon>Mucoromycota</taxon>
        <taxon>Glomeromycotina</taxon>
        <taxon>Glomeromycetes</taxon>
        <taxon>Paraglomerales</taxon>
        <taxon>Paraglomeraceae</taxon>
        <taxon>Paraglomus</taxon>
    </lineage>
</organism>
<keyword evidence="2" id="KW-0963">Cytoplasm</keyword>
<keyword evidence="3" id="KW-0597">Phosphoprotein</keyword>
<dbReference type="Proteomes" id="UP000789739">
    <property type="component" value="Unassembled WGS sequence"/>
</dbReference>
<dbReference type="EMBL" id="CAJVPI010000356">
    <property type="protein sequence ID" value="CAG8524375.1"/>
    <property type="molecule type" value="Genomic_DNA"/>
</dbReference>
<protein>
    <submittedName>
        <fullName evidence="7">10831_t:CDS:1</fullName>
    </submittedName>
</protein>
<gene>
    <name evidence="7" type="ORF">PBRASI_LOCUS3794</name>
</gene>
<feature type="compositionally biased region" description="Low complexity" evidence="6">
    <location>
        <begin position="109"/>
        <end position="125"/>
    </location>
</feature>
<sequence>MATVGKPYSSQLPTLRQNHSIPSKLKPPARLTKPTTTNADNTFASTTRQAKSNDKEQPPVRQILTPTRTPTKSPPPPSTPTSSKPTTITTTSRLVRPKITRNISPVSPSVANSDQESVSSSSTQSKPGTKTGFSNVKSRVGSLDNIKHVPKTTGKKILSEKLDYSTVKPRIGSLNNVKHTPKGGDRKIVDAKIDFSNVSSRIGSLKNIKHTPKGGDRKIVDAKIDFSNVSSRIGSLKNIKHTPKGGDKKIVETKVDFSNVSAKIGSLKNINHVPKGGDKKILDAKVDFSNVPAKIGSFDYIGHVPQGGDKPIFHDPVYFDDVKSRVRSLDNISHAPTGGDVRIFNEKLSFRDYAAPRIDTGCNSTSTASISISECSSRLGVESPISPLALDDANNNAPPLQPDSSSESSSSRDGELFTPPPLKVALSPIVEAFSADEDPISEEDVGQLSETELSFEVNVTRKSMLLAEERKLIRLESAVEESPTDEVAREMSFEEKQNYLGSWI</sequence>
<evidence type="ECO:0000256" key="2">
    <source>
        <dbReference type="ARBA" id="ARBA00022490"/>
    </source>
</evidence>
<feature type="region of interest" description="Disordered" evidence="6">
    <location>
        <begin position="1"/>
        <end position="137"/>
    </location>
</feature>
<dbReference type="InterPro" id="IPR001084">
    <property type="entry name" value="MAP_tubulin-bd_rpt"/>
</dbReference>
<dbReference type="GO" id="GO:0000226">
    <property type="term" value="P:microtubule cytoskeleton organization"/>
    <property type="evidence" value="ECO:0007669"/>
    <property type="project" value="TreeGrafter"/>
</dbReference>
<dbReference type="Pfam" id="PF00418">
    <property type="entry name" value="Tubulin-binding"/>
    <property type="match status" value="6"/>
</dbReference>
<feature type="region of interest" description="Disordered" evidence="6">
    <location>
        <begin position="386"/>
        <end position="421"/>
    </location>
</feature>
<evidence type="ECO:0000256" key="4">
    <source>
        <dbReference type="ARBA" id="ARBA00022737"/>
    </source>
</evidence>
<evidence type="ECO:0000313" key="8">
    <source>
        <dbReference type="Proteomes" id="UP000789739"/>
    </source>
</evidence>
<evidence type="ECO:0000256" key="6">
    <source>
        <dbReference type="SAM" id="MobiDB-lite"/>
    </source>
</evidence>
<feature type="compositionally biased region" description="Polar residues" evidence="6">
    <location>
        <begin position="126"/>
        <end position="137"/>
    </location>
</feature>
<dbReference type="AlphaFoldDB" id="A0A9N9ABL0"/>
<feature type="compositionally biased region" description="Low complexity" evidence="6">
    <location>
        <begin position="80"/>
        <end position="93"/>
    </location>
</feature>
<keyword evidence="4" id="KW-0677">Repeat</keyword>
<evidence type="ECO:0000313" key="7">
    <source>
        <dbReference type="EMBL" id="CAG8524375.1"/>
    </source>
</evidence>
<dbReference type="GO" id="GO:0005856">
    <property type="term" value="C:cytoskeleton"/>
    <property type="evidence" value="ECO:0007669"/>
    <property type="project" value="UniProtKB-SubCell"/>
</dbReference>
<evidence type="ECO:0000256" key="1">
    <source>
        <dbReference type="ARBA" id="ARBA00004245"/>
    </source>
</evidence>
<dbReference type="PANTHER" id="PTHR11501:SF18">
    <property type="entry name" value="MICROTUBULE-ASSOCIATED PROTEIN"/>
    <property type="match status" value="1"/>
</dbReference>
<keyword evidence="5" id="KW-0206">Cytoskeleton</keyword>
<dbReference type="GO" id="GO:0008017">
    <property type="term" value="F:microtubule binding"/>
    <property type="evidence" value="ECO:0007669"/>
    <property type="project" value="InterPro"/>
</dbReference>
<reference evidence="7" key="1">
    <citation type="submission" date="2021-06" db="EMBL/GenBank/DDBJ databases">
        <authorList>
            <person name="Kallberg Y."/>
            <person name="Tangrot J."/>
            <person name="Rosling A."/>
        </authorList>
    </citation>
    <scope>NUCLEOTIDE SEQUENCE</scope>
    <source>
        <strain evidence="7">BR232B</strain>
    </source>
</reference>
<comment type="caution">
    <text evidence="7">The sequence shown here is derived from an EMBL/GenBank/DDBJ whole genome shotgun (WGS) entry which is preliminary data.</text>
</comment>
<feature type="compositionally biased region" description="Polar residues" evidence="6">
    <location>
        <begin position="33"/>
        <end position="50"/>
    </location>
</feature>
<feature type="compositionally biased region" description="Polar residues" evidence="6">
    <location>
        <begin position="8"/>
        <end position="21"/>
    </location>
</feature>
<keyword evidence="8" id="KW-1185">Reference proteome</keyword>
<proteinExistence type="predicted"/>
<accession>A0A9N9ABL0</accession>
<dbReference type="PROSITE" id="PS51491">
    <property type="entry name" value="TAU_MAP_2"/>
    <property type="match status" value="5"/>
</dbReference>